<feature type="domain" description="CMP/dCMP-type deaminase" evidence="9">
    <location>
        <begin position="12"/>
        <end position="137"/>
    </location>
</feature>
<keyword evidence="3" id="KW-0686">Riboflavin biosynthesis</keyword>
<dbReference type="PANTHER" id="PTHR38011">
    <property type="entry name" value="DIHYDROFOLATE REDUCTASE FAMILY PROTEIN (AFU_ORTHOLOGUE AFUA_8G06820)"/>
    <property type="match status" value="1"/>
</dbReference>
<evidence type="ECO:0000256" key="1">
    <source>
        <dbReference type="ARBA" id="ARBA00004882"/>
    </source>
</evidence>
<evidence type="ECO:0000256" key="5">
    <source>
        <dbReference type="ARBA" id="ARBA00022833"/>
    </source>
</evidence>
<evidence type="ECO:0000313" key="11">
    <source>
        <dbReference type="Proteomes" id="UP000248161"/>
    </source>
</evidence>
<reference evidence="10 11" key="1">
    <citation type="journal article" date="2015" name="Nat. Commun.">
        <title>Genomic and transcriptomic evidence for scavenging of diverse organic compounds by widespread deep-sea archaea.</title>
        <authorList>
            <person name="Li M."/>
            <person name="Baker B.J."/>
            <person name="Anantharaman K."/>
            <person name="Jain S."/>
            <person name="Breier J.A."/>
            <person name="Dick G.J."/>
        </authorList>
    </citation>
    <scope>NUCLEOTIDE SEQUENCE [LARGE SCALE GENOMIC DNA]</scope>
    <source>
        <strain evidence="10">Cayman_51_deep</strain>
    </source>
</reference>
<dbReference type="InterPro" id="IPR016193">
    <property type="entry name" value="Cytidine_deaminase-like"/>
</dbReference>
<organism evidence="10 11">
    <name type="scientific">Candidatus Thalassarchaeum betae</name>
    <dbReference type="NCBI Taxonomy" id="2599289"/>
    <lineage>
        <taxon>Archaea</taxon>
        <taxon>Methanobacteriati</taxon>
        <taxon>Thermoplasmatota</taxon>
        <taxon>Candidatus Poseidoniia</taxon>
        <taxon>Candidatus Poseidoniales</taxon>
        <taxon>Candidatus Thalassarchaeaceae</taxon>
        <taxon>Candidatus Thalassarchaeum</taxon>
    </lineage>
</organism>
<name>A0A2V3HRF5_9ARCH</name>
<dbReference type="GO" id="GO:0008703">
    <property type="term" value="F:5-amino-6-(5-phosphoribosylamino)uracil reductase activity"/>
    <property type="evidence" value="ECO:0007669"/>
    <property type="project" value="InterPro"/>
</dbReference>
<comment type="pathway">
    <text evidence="2">Cofactor biosynthesis; riboflavin biosynthesis; 5-amino-6-(D-ribitylamino)uracil from GTP: step 3/4.</text>
</comment>
<keyword evidence="6" id="KW-0521">NADP</keyword>
<dbReference type="PANTHER" id="PTHR38011:SF7">
    <property type="entry name" value="2,5-DIAMINO-6-RIBOSYLAMINO-4(3H)-PYRIMIDINONE 5'-PHOSPHATE REDUCTASE"/>
    <property type="match status" value="1"/>
</dbReference>
<dbReference type="InterPro" id="IPR024072">
    <property type="entry name" value="DHFR-like_dom_sf"/>
</dbReference>
<dbReference type="InterPro" id="IPR002125">
    <property type="entry name" value="CMP_dCMP_dom"/>
</dbReference>
<dbReference type="Pfam" id="PF00383">
    <property type="entry name" value="dCMP_cyt_deam_1"/>
    <property type="match status" value="1"/>
</dbReference>
<dbReference type="Proteomes" id="UP000248161">
    <property type="component" value="Unassembled WGS sequence"/>
</dbReference>
<accession>A0A2V3HRF5</accession>
<dbReference type="AlphaFoldDB" id="A0A2V3HRF5"/>
<dbReference type="GO" id="GO:0008835">
    <property type="term" value="F:diaminohydroxyphosphoribosylaminopyrimidine deaminase activity"/>
    <property type="evidence" value="ECO:0007669"/>
    <property type="project" value="InterPro"/>
</dbReference>
<keyword evidence="5" id="KW-0862">Zinc</keyword>
<sequence>MRGSSRVWDYMDGEAGFMRRALELAERGRGRVMPNPLVGCVLVRDDEIVAEGWHDHIGGLHAEQMAIADAEVRGVPTKGTTAYITLEPCNHFGRTPPCTEALLWAGVSHVVIGVPDPNPTVRGGGIGALRSEGLEVDEGMLAEQCEEQMHEFMHWCRTRRPHVLLKAAIDAHGRIDGDPDLPAERFSSEASLELVHRLRAASMAILVGINTVIRDDPSLTVRGPDIGPQDSPLRVVIDPNCRVPEDSELLVDGAAPTLLVHCTDPSENIGDAPHVERVVLTEDDGELPVSRILDMLGDRGIQSLMVEGGADTWRRFLAEEAVDRAHLCRSPFALSGDGGLTFSEDELTKAGLRCVSMIDVDGDEVSHWKR</sequence>
<comment type="pathway">
    <text evidence="1">Cofactor biosynthesis; riboflavin biosynthesis; 5-amino-6-(D-ribitylamino)uracil from GTP: step 2/4.</text>
</comment>
<evidence type="ECO:0000256" key="8">
    <source>
        <dbReference type="ARBA" id="ARBA00023268"/>
    </source>
</evidence>
<dbReference type="PROSITE" id="PS00903">
    <property type="entry name" value="CYT_DCMP_DEAMINASES_1"/>
    <property type="match status" value="1"/>
</dbReference>
<dbReference type="PIRSF" id="PIRSF006769">
    <property type="entry name" value="RibD"/>
    <property type="match status" value="1"/>
</dbReference>
<proteinExistence type="predicted"/>
<comment type="caution">
    <text evidence="10">The sequence shown here is derived from an EMBL/GenBank/DDBJ whole genome shotgun (WGS) entry which is preliminary data.</text>
</comment>
<dbReference type="Gene3D" id="3.40.430.10">
    <property type="entry name" value="Dihydrofolate Reductase, subunit A"/>
    <property type="match status" value="1"/>
</dbReference>
<dbReference type="SUPFAM" id="SSF53597">
    <property type="entry name" value="Dihydrofolate reductase-like"/>
    <property type="match status" value="1"/>
</dbReference>
<evidence type="ECO:0000256" key="6">
    <source>
        <dbReference type="ARBA" id="ARBA00022857"/>
    </source>
</evidence>
<dbReference type="NCBIfam" id="TIGR00326">
    <property type="entry name" value="eubact_ribD"/>
    <property type="match status" value="1"/>
</dbReference>
<dbReference type="InterPro" id="IPR004794">
    <property type="entry name" value="Eubact_RibD"/>
</dbReference>
<dbReference type="Gene3D" id="3.40.140.10">
    <property type="entry name" value="Cytidine Deaminase, domain 2"/>
    <property type="match status" value="1"/>
</dbReference>
<evidence type="ECO:0000256" key="3">
    <source>
        <dbReference type="ARBA" id="ARBA00022619"/>
    </source>
</evidence>
<evidence type="ECO:0000256" key="4">
    <source>
        <dbReference type="ARBA" id="ARBA00022723"/>
    </source>
</evidence>
<dbReference type="Pfam" id="PF01872">
    <property type="entry name" value="RibD_C"/>
    <property type="match status" value="1"/>
</dbReference>
<keyword evidence="8" id="KW-0511">Multifunctional enzyme</keyword>
<dbReference type="EMBL" id="PSPG01000008">
    <property type="protein sequence ID" value="PXF21422.1"/>
    <property type="molecule type" value="Genomic_DNA"/>
</dbReference>
<dbReference type="UniPathway" id="UPA00275">
    <property type="reaction ID" value="UER00401"/>
</dbReference>
<dbReference type="CDD" id="cd01284">
    <property type="entry name" value="Riboflavin_deaminase-reductase"/>
    <property type="match status" value="1"/>
</dbReference>
<evidence type="ECO:0000256" key="2">
    <source>
        <dbReference type="ARBA" id="ARBA00004910"/>
    </source>
</evidence>
<evidence type="ECO:0000256" key="7">
    <source>
        <dbReference type="ARBA" id="ARBA00023002"/>
    </source>
</evidence>
<keyword evidence="7" id="KW-0560">Oxidoreductase</keyword>
<protein>
    <submittedName>
        <fullName evidence="10">Bifunctional diaminohydroxyphosphoribosylaminopyrimidine deaminase/5-amino-6-(5-phosphoribosylamino)uracil reductase RibD</fullName>
    </submittedName>
</protein>
<gene>
    <name evidence="10" type="primary">ribD</name>
    <name evidence="10" type="ORF">CXX69_04235</name>
</gene>
<dbReference type="InterPro" id="IPR050765">
    <property type="entry name" value="Riboflavin_Biosynth_HTPR"/>
</dbReference>
<evidence type="ECO:0000259" key="9">
    <source>
        <dbReference type="PROSITE" id="PS51747"/>
    </source>
</evidence>
<dbReference type="InterPro" id="IPR016192">
    <property type="entry name" value="APOBEC/CMP_deaminase_Zn-bd"/>
</dbReference>
<evidence type="ECO:0000313" key="10">
    <source>
        <dbReference type="EMBL" id="PXF21422.1"/>
    </source>
</evidence>
<keyword evidence="4" id="KW-0479">Metal-binding</keyword>
<dbReference type="GO" id="GO:0008270">
    <property type="term" value="F:zinc ion binding"/>
    <property type="evidence" value="ECO:0007669"/>
    <property type="project" value="InterPro"/>
</dbReference>
<dbReference type="GO" id="GO:0009231">
    <property type="term" value="P:riboflavin biosynthetic process"/>
    <property type="evidence" value="ECO:0007669"/>
    <property type="project" value="UniProtKB-UniPathway"/>
</dbReference>
<dbReference type="SUPFAM" id="SSF53927">
    <property type="entry name" value="Cytidine deaminase-like"/>
    <property type="match status" value="1"/>
</dbReference>
<dbReference type="PROSITE" id="PS51747">
    <property type="entry name" value="CYT_DCMP_DEAMINASES_2"/>
    <property type="match status" value="1"/>
</dbReference>
<dbReference type="InterPro" id="IPR002734">
    <property type="entry name" value="RibDG_C"/>
</dbReference>